<comment type="similarity">
    <text evidence="2">Belongs to the ATG8 family.</text>
</comment>
<name>A0A8I5U5S7_PONAB</name>
<reference evidence="6 7" key="1">
    <citation type="submission" date="2008-02" db="EMBL/GenBank/DDBJ databases">
        <title>A 6x draft sequence assembly of the Pongo pygmaeus abelii genome.</title>
        <authorList>
            <person name="Wilson R.K."/>
            <person name="Mardis E."/>
        </authorList>
    </citation>
    <scope>NUCLEOTIDE SEQUENCE [LARGE SCALE GENOMIC DNA]</scope>
</reference>
<dbReference type="Pfam" id="PF02991">
    <property type="entry name" value="ATG8"/>
    <property type="match status" value="1"/>
</dbReference>
<reference evidence="6" key="3">
    <citation type="submission" date="2025-09" db="UniProtKB">
        <authorList>
            <consortium name="Ensembl"/>
        </authorList>
    </citation>
    <scope>IDENTIFICATION</scope>
</reference>
<evidence type="ECO:0000256" key="1">
    <source>
        <dbReference type="ARBA" id="ARBA00004370"/>
    </source>
</evidence>
<dbReference type="GO" id="GO:0016020">
    <property type="term" value="C:membrane"/>
    <property type="evidence" value="ECO:0007669"/>
    <property type="project" value="UniProtKB-SubCell"/>
</dbReference>
<keyword evidence="3 5" id="KW-0472">Membrane</keyword>
<dbReference type="InterPro" id="IPR029071">
    <property type="entry name" value="Ubiquitin-like_domsf"/>
</dbReference>
<organism evidence="6 7">
    <name type="scientific">Pongo abelii</name>
    <name type="common">Sumatran orangutan</name>
    <name type="synonym">Pongo pygmaeus abelii</name>
    <dbReference type="NCBI Taxonomy" id="9601"/>
    <lineage>
        <taxon>Eukaryota</taxon>
        <taxon>Metazoa</taxon>
        <taxon>Chordata</taxon>
        <taxon>Craniata</taxon>
        <taxon>Vertebrata</taxon>
        <taxon>Euteleostomi</taxon>
        <taxon>Mammalia</taxon>
        <taxon>Eutheria</taxon>
        <taxon>Euarchontoglires</taxon>
        <taxon>Primates</taxon>
        <taxon>Haplorrhini</taxon>
        <taxon>Catarrhini</taxon>
        <taxon>Hominidae</taxon>
        <taxon>Pongo</taxon>
    </lineage>
</organism>
<comment type="subcellular location">
    <subcellularLocation>
        <location evidence="1">Membrane</location>
    </subcellularLocation>
</comment>
<keyword evidence="4" id="KW-0449">Lipoprotein</keyword>
<dbReference type="SUPFAM" id="SSF54236">
    <property type="entry name" value="Ubiquitin-like"/>
    <property type="match status" value="1"/>
</dbReference>
<reference evidence="6" key="2">
    <citation type="submission" date="2025-08" db="UniProtKB">
        <authorList>
            <consortium name="Ensembl"/>
        </authorList>
    </citation>
    <scope>IDENTIFICATION</scope>
</reference>
<dbReference type="GO" id="GO:0031625">
    <property type="term" value="F:ubiquitin protein ligase binding"/>
    <property type="evidence" value="ECO:0007669"/>
    <property type="project" value="UniProtKB-ARBA"/>
</dbReference>
<evidence type="ECO:0000256" key="4">
    <source>
        <dbReference type="ARBA" id="ARBA00023288"/>
    </source>
</evidence>
<dbReference type="Proteomes" id="UP000001595">
    <property type="component" value="Chromosome 12"/>
</dbReference>
<sequence length="84" mass="9797">GKAGFQDQPGQHEKKKKKKIIKKYPNHGPLVVVPKPHTGVPGLTKRQYVLPLSLTISFFFFFLRKRDHLRPKNISFFFLRRGLP</sequence>
<evidence type="ECO:0000313" key="6">
    <source>
        <dbReference type="Ensembl" id="ENSPPYP00000038105.1"/>
    </source>
</evidence>
<evidence type="ECO:0000256" key="3">
    <source>
        <dbReference type="ARBA" id="ARBA00023136"/>
    </source>
</evidence>
<dbReference type="GO" id="GO:0005543">
    <property type="term" value="F:phospholipid binding"/>
    <property type="evidence" value="ECO:0007669"/>
    <property type="project" value="UniProtKB-ARBA"/>
</dbReference>
<feature type="transmembrane region" description="Helical" evidence="5">
    <location>
        <begin position="47"/>
        <end position="63"/>
    </location>
</feature>
<dbReference type="Gene3D" id="3.10.20.90">
    <property type="entry name" value="Phosphatidylinositol 3-kinase Catalytic Subunit, Chain A, domain 1"/>
    <property type="match status" value="1"/>
</dbReference>
<evidence type="ECO:0000256" key="5">
    <source>
        <dbReference type="SAM" id="Phobius"/>
    </source>
</evidence>
<protein>
    <submittedName>
        <fullName evidence="6">Uncharacterized protein</fullName>
    </submittedName>
</protein>
<keyword evidence="7" id="KW-1185">Reference proteome</keyword>
<accession>A0A8I5U5S7</accession>
<dbReference type="InterPro" id="IPR004241">
    <property type="entry name" value="Atg8-like"/>
</dbReference>
<proteinExistence type="inferred from homology"/>
<keyword evidence="5" id="KW-1133">Transmembrane helix</keyword>
<evidence type="ECO:0000256" key="2">
    <source>
        <dbReference type="ARBA" id="ARBA00007293"/>
    </source>
</evidence>
<evidence type="ECO:0000313" key="7">
    <source>
        <dbReference type="Proteomes" id="UP000001595"/>
    </source>
</evidence>
<dbReference type="AlphaFoldDB" id="A0A8I5U5S7"/>
<keyword evidence="5" id="KW-0812">Transmembrane</keyword>
<dbReference type="Ensembl" id="ENSPPYT00000051779.1">
    <property type="protein sequence ID" value="ENSPPYP00000038105.1"/>
    <property type="gene ID" value="ENSPPYG00000037697.1"/>
</dbReference>